<evidence type="ECO:0000313" key="3">
    <source>
        <dbReference type="EMBL" id="MCI0128485.1"/>
    </source>
</evidence>
<evidence type="ECO:0000313" key="4">
    <source>
        <dbReference type="Proteomes" id="UP001156140"/>
    </source>
</evidence>
<dbReference type="InterPro" id="IPR023393">
    <property type="entry name" value="START-like_dom_sf"/>
</dbReference>
<feature type="domain" description="Activator of Hsp90 ATPase homologue 1/2-like C-terminal" evidence="2">
    <location>
        <begin position="30"/>
        <end position="135"/>
    </location>
</feature>
<comment type="similarity">
    <text evidence="1">Belongs to the AHA1 family.</text>
</comment>
<organism evidence="3 4">
    <name type="scientific">Paradevosia shaoguanensis</name>
    <dbReference type="NCBI Taxonomy" id="1335043"/>
    <lineage>
        <taxon>Bacteria</taxon>
        <taxon>Pseudomonadati</taxon>
        <taxon>Pseudomonadota</taxon>
        <taxon>Alphaproteobacteria</taxon>
        <taxon>Hyphomicrobiales</taxon>
        <taxon>Devosiaceae</taxon>
        <taxon>Paradevosia</taxon>
    </lineage>
</organism>
<evidence type="ECO:0000256" key="1">
    <source>
        <dbReference type="ARBA" id="ARBA00006817"/>
    </source>
</evidence>
<dbReference type="EMBL" id="JALAZD010000002">
    <property type="protein sequence ID" value="MCI0128485.1"/>
    <property type="molecule type" value="Genomic_DNA"/>
</dbReference>
<dbReference type="SUPFAM" id="SSF55961">
    <property type="entry name" value="Bet v1-like"/>
    <property type="match status" value="1"/>
</dbReference>
<dbReference type="InterPro" id="IPR013538">
    <property type="entry name" value="ASHA1/2-like_C"/>
</dbReference>
<dbReference type="AlphaFoldDB" id="A0AA41UCM0"/>
<accession>A0AA41UCM0</accession>
<gene>
    <name evidence="3" type="ORF">ML536_16760</name>
</gene>
<reference evidence="3" key="1">
    <citation type="submission" date="2022-03" db="EMBL/GenBank/DDBJ databases">
        <title>The complete genome sequence of a Methyloterrigena soli.</title>
        <authorList>
            <person name="Zi Z."/>
        </authorList>
    </citation>
    <scope>NUCLEOTIDE SEQUENCE</scope>
    <source>
        <strain evidence="3">M48</strain>
    </source>
</reference>
<dbReference type="Pfam" id="PF08327">
    <property type="entry name" value="AHSA1"/>
    <property type="match status" value="1"/>
</dbReference>
<protein>
    <submittedName>
        <fullName evidence="3">SRPBCC domain-containing protein</fullName>
    </submittedName>
</protein>
<evidence type="ECO:0000259" key="2">
    <source>
        <dbReference type="Pfam" id="PF08327"/>
    </source>
</evidence>
<dbReference type="RefSeq" id="WP_281736637.1">
    <property type="nucleotide sequence ID" value="NZ_JAKETQ010000002.1"/>
</dbReference>
<sequence>MLPSLPIHAPDRPPHSLIQSSFLLERDFPAPAATVFAAWAEPACKARWFSIESLHRHLDFRVGGREFLYGRSSCGRRFTYEAVYREIVPDLRIVFSYDIRIEGRHGSSSLASLEIAPHGKACAIRYCEQGIFLDGLDSPRGRFNGATLRLAHLAGLFDEKSLKH</sequence>
<keyword evidence="4" id="KW-1185">Reference proteome</keyword>
<proteinExistence type="inferred from homology"/>
<dbReference type="Proteomes" id="UP001156140">
    <property type="component" value="Unassembled WGS sequence"/>
</dbReference>
<comment type="caution">
    <text evidence="3">The sequence shown here is derived from an EMBL/GenBank/DDBJ whole genome shotgun (WGS) entry which is preliminary data.</text>
</comment>
<dbReference type="Gene3D" id="3.30.530.20">
    <property type="match status" value="1"/>
</dbReference>
<name>A0AA41UCM0_9HYPH</name>